<dbReference type="CDD" id="cd00609">
    <property type="entry name" value="AAT_like"/>
    <property type="match status" value="1"/>
</dbReference>
<keyword evidence="2" id="KW-0663">Pyridoxal phosphate</keyword>
<dbReference type="Gene3D" id="3.40.640.10">
    <property type="entry name" value="Type I PLP-dependent aspartate aminotransferase-like (Major domain)"/>
    <property type="match status" value="1"/>
</dbReference>
<dbReference type="InterPro" id="IPR036388">
    <property type="entry name" value="WH-like_DNA-bd_sf"/>
</dbReference>
<dbReference type="Gene3D" id="1.10.10.10">
    <property type="entry name" value="Winged helix-like DNA-binding domain superfamily/Winged helix DNA-binding domain"/>
    <property type="match status" value="1"/>
</dbReference>
<dbReference type="Proteomes" id="UP001596160">
    <property type="component" value="Unassembled WGS sequence"/>
</dbReference>
<organism evidence="7 8">
    <name type="scientific">Streptomyces amakusaensis</name>
    <dbReference type="NCBI Taxonomy" id="67271"/>
    <lineage>
        <taxon>Bacteria</taxon>
        <taxon>Bacillati</taxon>
        <taxon>Actinomycetota</taxon>
        <taxon>Actinomycetes</taxon>
        <taxon>Kitasatosporales</taxon>
        <taxon>Streptomycetaceae</taxon>
        <taxon>Streptomyces</taxon>
    </lineage>
</organism>
<dbReference type="PANTHER" id="PTHR46577:SF1">
    <property type="entry name" value="HTH-TYPE TRANSCRIPTIONAL REGULATORY PROTEIN GABR"/>
    <property type="match status" value="1"/>
</dbReference>
<dbReference type="SMART" id="SM00345">
    <property type="entry name" value="HTH_GNTR"/>
    <property type="match status" value="1"/>
</dbReference>
<dbReference type="InterPro" id="IPR051446">
    <property type="entry name" value="HTH_trans_reg/aminotransferase"/>
</dbReference>
<keyword evidence="8" id="KW-1185">Reference proteome</keyword>
<keyword evidence="5" id="KW-0804">Transcription</keyword>
<dbReference type="InterPro" id="IPR015424">
    <property type="entry name" value="PyrdxlP-dep_Trfase"/>
</dbReference>
<evidence type="ECO:0000256" key="2">
    <source>
        <dbReference type="ARBA" id="ARBA00022898"/>
    </source>
</evidence>
<keyword evidence="7" id="KW-0032">Aminotransferase</keyword>
<dbReference type="Pfam" id="PF00392">
    <property type="entry name" value="GntR"/>
    <property type="match status" value="1"/>
</dbReference>
<dbReference type="InterPro" id="IPR000524">
    <property type="entry name" value="Tscrpt_reg_HTH_GntR"/>
</dbReference>
<evidence type="ECO:0000256" key="4">
    <source>
        <dbReference type="ARBA" id="ARBA00023125"/>
    </source>
</evidence>
<dbReference type="CDD" id="cd07377">
    <property type="entry name" value="WHTH_GntR"/>
    <property type="match status" value="1"/>
</dbReference>
<name>A0ABW0ANF9_9ACTN</name>
<dbReference type="EMBL" id="JBHSKP010000021">
    <property type="protein sequence ID" value="MFC5155290.1"/>
    <property type="molecule type" value="Genomic_DNA"/>
</dbReference>
<dbReference type="PROSITE" id="PS50949">
    <property type="entry name" value="HTH_GNTR"/>
    <property type="match status" value="1"/>
</dbReference>
<dbReference type="SUPFAM" id="SSF46785">
    <property type="entry name" value="Winged helix' DNA-binding domain"/>
    <property type="match status" value="1"/>
</dbReference>
<evidence type="ECO:0000256" key="1">
    <source>
        <dbReference type="ARBA" id="ARBA00005384"/>
    </source>
</evidence>
<comment type="caution">
    <text evidence="7">The sequence shown here is derived from an EMBL/GenBank/DDBJ whole genome shotgun (WGS) entry which is preliminary data.</text>
</comment>
<reference evidence="8" key="1">
    <citation type="journal article" date="2019" name="Int. J. Syst. Evol. Microbiol.">
        <title>The Global Catalogue of Microorganisms (GCM) 10K type strain sequencing project: providing services to taxonomists for standard genome sequencing and annotation.</title>
        <authorList>
            <consortium name="The Broad Institute Genomics Platform"/>
            <consortium name="The Broad Institute Genome Sequencing Center for Infectious Disease"/>
            <person name="Wu L."/>
            <person name="Ma J."/>
        </authorList>
    </citation>
    <scope>NUCLEOTIDE SEQUENCE [LARGE SCALE GENOMIC DNA]</scope>
    <source>
        <strain evidence="8">PCU 266</strain>
    </source>
</reference>
<dbReference type="InterPro" id="IPR015421">
    <property type="entry name" value="PyrdxlP-dep_Trfase_major"/>
</dbReference>
<evidence type="ECO:0000313" key="7">
    <source>
        <dbReference type="EMBL" id="MFC5155290.1"/>
    </source>
</evidence>
<keyword evidence="7" id="KW-0808">Transferase</keyword>
<keyword evidence="4" id="KW-0238">DNA-binding</keyword>
<dbReference type="InterPro" id="IPR036390">
    <property type="entry name" value="WH_DNA-bd_sf"/>
</dbReference>
<dbReference type="PANTHER" id="PTHR46577">
    <property type="entry name" value="HTH-TYPE TRANSCRIPTIONAL REGULATORY PROTEIN GABR"/>
    <property type="match status" value="1"/>
</dbReference>
<dbReference type="Pfam" id="PF00155">
    <property type="entry name" value="Aminotran_1_2"/>
    <property type="match status" value="1"/>
</dbReference>
<comment type="similarity">
    <text evidence="1">In the C-terminal section; belongs to the class-I pyridoxal-phosphate-dependent aminotransferase family.</text>
</comment>
<proteinExistence type="inferred from homology"/>
<accession>A0ABW0ANF9</accession>
<evidence type="ECO:0000256" key="3">
    <source>
        <dbReference type="ARBA" id="ARBA00023015"/>
    </source>
</evidence>
<feature type="domain" description="HTH gntR-type" evidence="6">
    <location>
        <begin position="4"/>
        <end position="70"/>
    </location>
</feature>
<dbReference type="SUPFAM" id="SSF53383">
    <property type="entry name" value="PLP-dependent transferases"/>
    <property type="match status" value="1"/>
</dbReference>
<evidence type="ECO:0000256" key="5">
    <source>
        <dbReference type="ARBA" id="ARBA00023163"/>
    </source>
</evidence>
<dbReference type="GO" id="GO:0008483">
    <property type="term" value="F:transaminase activity"/>
    <property type="evidence" value="ECO:0007669"/>
    <property type="project" value="UniProtKB-KW"/>
</dbReference>
<evidence type="ECO:0000259" key="6">
    <source>
        <dbReference type="PROSITE" id="PS50949"/>
    </source>
</evidence>
<sequence length="487" mass="51230">MSDSSTSQELATRIRELLTGLAPGDRLPSSRELIQRYRVGPATVARAIALLAAEGAVVTRPGSGTYAAPRARPRTEVADTAWQTVALTDRAVDTRLIADVPPAPAGTITMDGGYVHRSLQPGRALSAALARAARRPDAWDRAPASGLAALRAVFARIAGGGVTPEDVLITAGGQSALSIAFRAIAGPGAPVLVDSPGYPGAIAAARAAGLRPVPVPVDEDGVRPDLLADAFAMTGARLLYCQPTFQNPTGAVLAPDRRRQVLDVARATGAFVVEDDFARHLGHGGTVPRPLLTDDGDGTVVHITSLTKPAAPSLRIGALIARGPVMERLRAVRQVDDFFITRPLQEAALELLSSPSWERHIRTLAEELRGRCSLLATAIAHQIPEWSPARPPAGGLHLWYRLPAGTDDLAFTAAARRHGVAVSPGTRYFATEPPAPHLRLGFAATGDRAELTEAARRLGALVRGEVPPGEGGISKIESAAFLHERTQ</sequence>
<evidence type="ECO:0000313" key="8">
    <source>
        <dbReference type="Proteomes" id="UP001596160"/>
    </source>
</evidence>
<gene>
    <name evidence="7" type="ORF">ACFPRH_26495</name>
</gene>
<dbReference type="RefSeq" id="WP_344482537.1">
    <property type="nucleotide sequence ID" value="NZ_BAAASB010000018.1"/>
</dbReference>
<keyword evidence="3" id="KW-0805">Transcription regulation</keyword>
<dbReference type="InterPro" id="IPR004839">
    <property type="entry name" value="Aminotransferase_I/II_large"/>
</dbReference>
<protein>
    <submittedName>
        <fullName evidence="7">PLP-dependent aminotransferase family protein</fullName>
    </submittedName>
</protein>